<organism evidence="1 2">
    <name type="scientific">Caballeronia glathei</name>
    <dbReference type="NCBI Taxonomy" id="60547"/>
    <lineage>
        <taxon>Bacteria</taxon>
        <taxon>Pseudomonadati</taxon>
        <taxon>Pseudomonadota</taxon>
        <taxon>Betaproteobacteria</taxon>
        <taxon>Burkholderiales</taxon>
        <taxon>Burkholderiaceae</taxon>
        <taxon>Caballeronia</taxon>
    </lineage>
</organism>
<dbReference type="Proteomes" id="UP000027466">
    <property type="component" value="Unassembled WGS sequence"/>
</dbReference>
<accession>A0A069PNK4</accession>
<protein>
    <submittedName>
        <fullName evidence="1">Uncharacterized protein</fullName>
    </submittedName>
</protein>
<comment type="caution">
    <text evidence="1">The sequence shown here is derived from an EMBL/GenBank/DDBJ whole genome shotgun (WGS) entry which is preliminary data.</text>
</comment>
<dbReference type="STRING" id="60547.GCA_000751215_04524"/>
<evidence type="ECO:0000313" key="1">
    <source>
        <dbReference type="EMBL" id="KDR42145.1"/>
    </source>
</evidence>
<proteinExistence type="predicted"/>
<dbReference type="Gene3D" id="2.120.10.30">
    <property type="entry name" value="TolB, C-terminal domain"/>
    <property type="match status" value="1"/>
</dbReference>
<dbReference type="EMBL" id="JFHC01000020">
    <property type="protein sequence ID" value="KDR42145.1"/>
    <property type="molecule type" value="Genomic_DNA"/>
</dbReference>
<name>A0A069PNK4_9BURK</name>
<sequence>MPFPVRNLTSVMFGGPKLDVMCVTTMGRPMWGIPQNERDKGRLFAVTGLGVRGLPERRIAGWRRRTNAGGAAVGCAVFLCRVNTTRQGPALHAYPCARTRDAGAGRAVSAVVGNVTD</sequence>
<dbReference type="AlphaFoldDB" id="A0A069PNK4"/>
<keyword evidence="2" id="KW-1185">Reference proteome</keyword>
<gene>
    <name evidence="1" type="ORF">BG61_13070</name>
</gene>
<evidence type="ECO:0000313" key="2">
    <source>
        <dbReference type="Proteomes" id="UP000027466"/>
    </source>
</evidence>
<dbReference type="RefSeq" id="WP_051672528.1">
    <property type="nucleotide sequence ID" value="NZ_CADFFX010000002.1"/>
</dbReference>
<dbReference type="InterPro" id="IPR011042">
    <property type="entry name" value="6-blade_b-propeller_TolB-like"/>
</dbReference>
<reference evidence="1 2" key="1">
    <citation type="submission" date="2014-03" db="EMBL/GenBank/DDBJ databases">
        <title>Draft Genome Sequences of Four Burkholderia Strains.</title>
        <authorList>
            <person name="Liu X.Y."/>
            <person name="Li C.X."/>
            <person name="Xu J.H."/>
        </authorList>
    </citation>
    <scope>NUCLEOTIDE SEQUENCE [LARGE SCALE GENOMIC DNA]</scope>
    <source>
        <strain evidence="1 2">DSM 50014</strain>
    </source>
</reference>